<accession>G9ZCW7</accession>
<evidence type="ECO:0000313" key="2">
    <source>
        <dbReference type="Proteomes" id="UP000004750"/>
    </source>
</evidence>
<dbReference type="AlphaFoldDB" id="G9ZCW7"/>
<dbReference type="EMBL" id="AGCM01000030">
    <property type="protein sequence ID" value="EHM55587.1"/>
    <property type="molecule type" value="Genomic_DNA"/>
</dbReference>
<evidence type="ECO:0000313" key="1">
    <source>
        <dbReference type="EMBL" id="EHM55587.1"/>
    </source>
</evidence>
<protein>
    <submittedName>
        <fullName evidence="1">Uncharacterized protein</fullName>
    </submittedName>
</protein>
<proteinExistence type="predicted"/>
<name>G9ZCW7_9GAMM</name>
<comment type="caution">
    <text evidence="1">The sequence shown here is derived from an EMBL/GenBank/DDBJ whole genome shotgun (WGS) entry which is preliminary data.</text>
</comment>
<sequence>MQTYVSTAVDIGNSKIYIISFEQTGCLCYKSLQLIFVLLA</sequence>
<dbReference type="HOGENOM" id="CLU_3286781_0_0_6"/>
<reference evidence="1 2" key="1">
    <citation type="submission" date="2011-08" db="EMBL/GenBank/DDBJ databases">
        <authorList>
            <person name="Weinstock G."/>
            <person name="Sodergren E."/>
            <person name="Clifton S."/>
            <person name="Fulton L."/>
            <person name="Fulton B."/>
            <person name="Courtney L."/>
            <person name="Fronick C."/>
            <person name="Harrison M."/>
            <person name="Strong C."/>
            <person name="Farmer C."/>
            <person name="Delahaunty K."/>
            <person name="Markovic C."/>
            <person name="Hall O."/>
            <person name="Minx P."/>
            <person name="Tomlinson C."/>
            <person name="Mitreva M."/>
            <person name="Hou S."/>
            <person name="Chen J."/>
            <person name="Wollam A."/>
            <person name="Pepin K.H."/>
            <person name="Johnson M."/>
            <person name="Bhonagiri V."/>
            <person name="Zhang X."/>
            <person name="Suruliraj S."/>
            <person name="Warren W."/>
            <person name="Chinwalla A."/>
            <person name="Mardis E.R."/>
            <person name="Wilson R.K."/>
        </authorList>
    </citation>
    <scope>NUCLEOTIDE SEQUENCE [LARGE SCALE GENOMIC DNA]</scope>
    <source>
        <strain evidence="1 2">F0432</strain>
    </source>
</reference>
<dbReference type="Proteomes" id="UP000004750">
    <property type="component" value="Unassembled WGS sequence"/>
</dbReference>
<gene>
    <name evidence="1" type="ORF">HMPREF9080_00596</name>
</gene>
<organism evidence="1 2">
    <name type="scientific">Cardiobacterium valvarum F0432</name>
    <dbReference type="NCBI Taxonomy" id="797473"/>
    <lineage>
        <taxon>Bacteria</taxon>
        <taxon>Pseudomonadati</taxon>
        <taxon>Pseudomonadota</taxon>
        <taxon>Gammaproteobacteria</taxon>
        <taxon>Cardiobacteriales</taxon>
        <taxon>Cardiobacteriaceae</taxon>
        <taxon>Cardiobacterium</taxon>
    </lineage>
</organism>